<feature type="domain" description="AB hydrolase-1" evidence="1">
    <location>
        <begin position="27"/>
        <end position="265"/>
    </location>
</feature>
<evidence type="ECO:0000259" key="1">
    <source>
        <dbReference type="Pfam" id="PF00561"/>
    </source>
</evidence>
<dbReference type="RefSeq" id="WP_407590260.1">
    <property type="nucleotide sequence ID" value="NZ_JBHDIY010000002.1"/>
</dbReference>
<gene>
    <name evidence="2" type="ORF">ACERZ8_00975</name>
</gene>
<dbReference type="PANTHER" id="PTHR43798">
    <property type="entry name" value="MONOACYLGLYCEROL LIPASE"/>
    <property type="match status" value="1"/>
</dbReference>
<dbReference type="EMBL" id="JBHDIY010000002">
    <property type="protein sequence ID" value="MFL4468512.1"/>
    <property type="molecule type" value="Genomic_DNA"/>
</dbReference>
<dbReference type="InterPro" id="IPR000073">
    <property type="entry name" value="AB_hydrolase_1"/>
</dbReference>
<name>A0ABW8UNI6_9RHOB</name>
<dbReference type="Proteomes" id="UP001627408">
    <property type="component" value="Unassembled WGS sequence"/>
</dbReference>
<dbReference type="InterPro" id="IPR029058">
    <property type="entry name" value="AB_hydrolase_fold"/>
</dbReference>
<proteinExistence type="predicted"/>
<dbReference type="GO" id="GO:0016787">
    <property type="term" value="F:hydrolase activity"/>
    <property type="evidence" value="ECO:0007669"/>
    <property type="project" value="UniProtKB-KW"/>
</dbReference>
<dbReference type="PRINTS" id="PR00111">
    <property type="entry name" value="ABHYDROLASE"/>
</dbReference>
<dbReference type="PANTHER" id="PTHR43798:SF33">
    <property type="entry name" value="HYDROLASE, PUTATIVE (AFU_ORTHOLOGUE AFUA_2G14860)-RELATED"/>
    <property type="match status" value="1"/>
</dbReference>
<organism evidence="2 3">
    <name type="scientific">Tateyamaria armeniaca</name>
    <dbReference type="NCBI Taxonomy" id="2518930"/>
    <lineage>
        <taxon>Bacteria</taxon>
        <taxon>Pseudomonadati</taxon>
        <taxon>Pseudomonadota</taxon>
        <taxon>Alphaproteobacteria</taxon>
        <taxon>Rhodobacterales</taxon>
        <taxon>Roseobacteraceae</taxon>
        <taxon>Tateyamaria</taxon>
    </lineage>
</organism>
<dbReference type="Pfam" id="PF00561">
    <property type="entry name" value="Abhydrolase_1"/>
    <property type="match status" value="1"/>
</dbReference>
<reference evidence="2 3" key="1">
    <citation type="submission" date="2024-08" db="EMBL/GenBank/DDBJ databases">
        <title>Tateyamaria sp. nov., isolated from marine algae.</title>
        <authorList>
            <person name="Choi B.J."/>
            <person name="Kim J.M."/>
            <person name="Lee J.K."/>
            <person name="Choi D.G."/>
            <person name="Bayburt H."/>
            <person name="Baek J.H."/>
            <person name="Han D.M."/>
            <person name="Jeon C.O."/>
        </authorList>
    </citation>
    <scope>NUCLEOTIDE SEQUENCE [LARGE SCALE GENOMIC DNA]</scope>
    <source>
        <strain evidence="2 3">KMU-156</strain>
    </source>
</reference>
<dbReference type="Gene3D" id="3.40.50.1820">
    <property type="entry name" value="alpha/beta hydrolase"/>
    <property type="match status" value="1"/>
</dbReference>
<evidence type="ECO:0000313" key="2">
    <source>
        <dbReference type="EMBL" id="MFL4468512.1"/>
    </source>
</evidence>
<protein>
    <submittedName>
        <fullName evidence="2">Alpha/beta fold hydrolase</fullName>
    </submittedName>
</protein>
<dbReference type="InterPro" id="IPR050266">
    <property type="entry name" value="AB_hydrolase_sf"/>
</dbReference>
<accession>A0ABW8UNI6</accession>
<comment type="caution">
    <text evidence="2">The sequence shown here is derived from an EMBL/GenBank/DDBJ whole genome shotgun (WGS) entry which is preliminary data.</text>
</comment>
<evidence type="ECO:0000313" key="3">
    <source>
        <dbReference type="Proteomes" id="UP001627408"/>
    </source>
</evidence>
<keyword evidence="2" id="KW-0378">Hydrolase</keyword>
<sequence>MDDPQKFYLDLKHGRTYCELDPEEGKPMLVCIHGWSTASYVWKGLRPKLREKGYRVLTFDLYGRGKSSRPDVEHTTDLFVDQLSQLLGALNLYSQRLNIVGYSMGGAIAASFVASRVDDVERLLLIAPAGMVVRFPVLRFVARNVPIVFDPILRAGLPKALESQFKDAAKDYPNDVGVQQVLANQLAELQNKDYIEALLSSLKGALASSKRGQHQLISQSNVKVKAIFADQDKTIPHPYAKLRFDKWNQQVVSRVIEGAGHAVTYTHIPEIMAEAKGFL</sequence>
<keyword evidence="3" id="KW-1185">Reference proteome</keyword>
<dbReference type="SUPFAM" id="SSF53474">
    <property type="entry name" value="alpha/beta-Hydrolases"/>
    <property type="match status" value="1"/>
</dbReference>